<feature type="transmembrane region" description="Helical" evidence="1">
    <location>
        <begin position="6"/>
        <end position="23"/>
    </location>
</feature>
<evidence type="ECO:0000313" key="2">
    <source>
        <dbReference type="EMBL" id="BBF22529.1"/>
    </source>
</evidence>
<feature type="transmembrane region" description="Helical" evidence="1">
    <location>
        <begin position="231"/>
        <end position="255"/>
    </location>
</feature>
<reference evidence="2 3" key="1">
    <citation type="journal article" date="2018" name="Int. J. Syst. Evol. Microbiol.">
        <title>Mesosutterella multiformis gen. nov., sp. nov., a member of the family Sutterellaceae and Sutterella megalosphaeroides sp. nov., isolated from human faeces.</title>
        <authorList>
            <person name="Sakamoto M."/>
            <person name="Ikeyama N."/>
            <person name="Kunihiro T."/>
            <person name="Iino T."/>
            <person name="Yuki M."/>
            <person name="Ohkuma M."/>
        </authorList>
    </citation>
    <scope>NUCLEOTIDE SEQUENCE [LARGE SCALE GENOMIC DNA]</scope>
    <source>
        <strain evidence="2 3">6FBBBH3</strain>
    </source>
</reference>
<feature type="transmembrane region" description="Helical" evidence="1">
    <location>
        <begin position="197"/>
        <end position="219"/>
    </location>
</feature>
<feature type="transmembrane region" description="Helical" evidence="1">
    <location>
        <begin position="110"/>
        <end position="136"/>
    </location>
</feature>
<feature type="transmembrane region" description="Helical" evidence="1">
    <location>
        <begin position="35"/>
        <end position="56"/>
    </location>
</feature>
<evidence type="ECO:0000313" key="3">
    <source>
        <dbReference type="Proteomes" id="UP000271003"/>
    </source>
</evidence>
<dbReference type="AlphaFoldDB" id="A0A2Z6I820"/>
<dbReference type="KEGG" id="sutt:SUTMEG_04200"/>
<organism evidence="2 3">
    <name type="scientific">Sutterella megalosphaeroides</name>
    <dbReference type="NCBI Taxonomy" id="2494234"/>
    <lineage>
        <taxon>Bacteria</taxon>
        <taxon>Pseudomonadati</taxon>
        <taxon>Pseudomonadota</taxon>
        <taxon>Betaproteobacteria</taxon>
        <taxon>Burkholderiales</taxon>
        <taxon>Sutterellaceae</taxon>
        <taxon>Sutterella</taxon>
    </lineage>
</organism>
<evidence type="ECO:0000256" key="1">
    <source>
        <dbReference type="SAM" id="Phobius"/>
    </source>
</evidence>
<protein>
    <submittedName>
        <fullName evidence="2">Uncharacterized protein</fullName>
    </submittedName>
</protein>
<dbReference type="RefSeq" id="WP_120176226.1">
    <property type="nucleotide sequence ID" value="NZ_AP018786.1"/>
</dbReference>
<keyword evidence="1" id="KW-1133">Transmembrane helix</keyword>
<keyword evidence="1" id="KW-0472">Membrane</keyword>
<dbReference type="Proteomes" id="UP000271003">
    <property type="component" value="Chromosome"/>
</dbReference>
<gene>
    <name evidence="2" type="ORF">SUTMEG_04200</name>
</gene>
<proteinExistence type="predicted"/>
<name>A0A2Z6I820_9BURK</name>
<feature type="transmembrane region" description="Helical" evidence="1">
    <location>
        <begin position="157"/>
        <end position="177"/>
    </location>
</feature>
<feature type="transmembrane region" description="Helical" evidence="1">
    <location>
        <begin position="261"/>
        <end position="282"/>
    </location>
</feature>
<keyword evidence="3" id="KW-1185">Reference proteome</keyword>
<accession>A0A2Z6I820</accession>
<dbReference type="EMBL" id="AP018786">
    <property type="protein sequence ID" value="BBF22529.1"/>
    <property type="molecule type" value="Genomic_DNA"/>
</dbReference>
<keyword evidence="1" id="KW-0812">Transmembrane</keyword>
<sequence>MIDFFPWAFWGALFFFAAAVLFVRRTAPKGLFPTAAGRGPVLVLALLVLLTALGQIPTENGSVLRTILTEGFAVGRAEAGASLPFAMTDLRGAALVHAGTTVVSTPAVRIAIQTLVALIAGGVTSFVAWMLTAGWFGAKRGVGFSEGVRALGDANPWRGAMIAGTIFWMATTWVLFLGRDWHLFGTSPSGEDLFLEVLAHLSGPVTAGLVAGALGLLASRGGYLRRWAASGFAAGVVLDGLLGVTGLAPAGLGALSAAGPAWGTAGAVAATLLLLALSISAARE</sequence>